<comment type="caution">
    <text evidence="2">The sequence shown here is derived from an EMBL/GenBank/DDBJ whole genome shotgun (WGS) entry which is preliminary data.</text>
</comment>
<evidence type="ECO:0000313" key="2">
    <source>
        <dbReference type="EMBL" id="OQX12908.1"/>
    </source>
</evidence>
<dbReference type="InterPro" id="IPR036938">
    <property type="entry name" value="PAP2/HPO_sf"/>
</dbReference>
<evidence type="ECO:0000256" key="1">
    <source>
        <dbReference type="SAM" id="Phobius"/>
    </source>
</evidence>
<feature type="transmembrane region" description="Helical" evidence="1">
    <location>
        <begin position="24"/>
        <end position="49"/>
    </location>
</feature>
<sequence length="99" mass="10900">MLNILDSHILAIFHGLRSPYLDHVFASVTWLGSLWLLVPLSVLGIVVMWRSGYAPALSLHSAYLPAALLLASGLAFALKAWFDRPRPVLFDTLTAMPVD</sequence>
<keyword evidence="1" id="KW-1133">Transmembrane helix</keyword>
<dbReference type="AlphaFoldDB" id="A0A1Y1QT42"/>
<dbReference type="STRING" id="1123401.GCA_000621325_03077"/>
<protein>
    <submittedName>
        <fullName evidence="2">Uncharacterized protein</fullName>
    </submittedName>
</protein>
<proteinExistence type="predicted"/>
<evidence type="ECO:0000313" key="3">
    <source>
        <dbReference type="Proteomes" id="UP000192491"/>
    </source>
</evidence>
<dbReference type="SUPFAM" id="SSF48317">
    <property type="entry name" value="Acid phosphatase/Vanadium-dependent haloperoxidase"/>
    <property type="match status" value="1"/>
</dbReference>
<reference evidence="2 3" key="1">
    <citation type="submission" date="2017-01" db="EMBL/GenBank/DDBJ databases">
        <title>Novel large sulfur bacteria in the metagenomes of groundwater-fed chemosynthetic microbial mats in the Lake Huron basin.</title>
        <authorList>
            <person name="Sharrar A.M."/>
            <person name="Flood B.E."/>
            <person name="Bailey J.V."/>
            <person name="Jones D.S."/>
            <person name="Biddanda B."/>
            <person name="Ruberg S.A."/>
            <person name="Marcus D.N."/>
            <person name="Dick G.J."/>
        </authorList>
    </citation>
    <scope>NUCLEOTIDE SEQUENCE [LARGE SCALE GENOMIC DNA]</scope>
    <source>
        <strain evidence="2">A8</strain>
    </source>
</reference>
<keyword evidence="1" id="KW-0812">Transmembrane</keyword>
<dbReference type="Gene3D" id="1.20.144.10">
    <property type="entry name" value="Phosphatidic acid phosphatase type 2/haloperoxidase"/>
    <property type="match status" value="1"/>
</dbReference>
<organism evidence="2 3">
    <name type="scientific">Thiothrix lacustris</name>
    <dbReference type="NCBI Taxonomy" id="525917"/>
    <lineage>
        <taxon>Bacteria</taxon>
        <taxon>Pseudomonadati</taxon>
        <taxon>Pseudomonadota</taxon>
        <taxon>Gammaproteobacteria</taxon>
        <taxon>Thiotrichales</taxon>
        <taxon>Thiotrichaceae</taxon>
        <taxon>Thiothrix</taxon>
    </lineage>
</organism>
<gene>
    <name evidence="2" type="ORF">BWK73_13730</name>
</gene>
<name>A0A1Y1QT42_9GAMM</name>
<dbReference type="EMBL" id="MTEJ01000056">
    <property type="protein sequence ID" value="OQX12908.1"/>
    <property type="molecule type" value="Genomic_DNA"/>
</dbReference>
<feature type="transmembrane region" description="Helical" evidence="1">
    <location>
        <begin position="61"/>
        <end position="82"/>
    </location>
</feature>
<dbReference type="Proteomes" id="UP000192491">
    <property type="component" value="Unassembled WGS sequence"/>
</dbReference>
<keyword evidence="1" id="KW-0472">Membrane</keyword>
<accession>A0A1Y1QT42</accession>